<dbReference type="EMBL" id="BARS01056864">
    <property type="protein sequence ID" value="GAG46495.1"/>
    <property type="molecule type" value="Genomic_DNA"/>
</dbReference>
<evidence type="ECO:0000313" key="1">
    <source>
        <dbReference type="EMBL" id="GAG46495.1"/>
    </source>
</evidence>
<feature type="non-terminal residue" evidence="1">
    <location>
        <position position="102"/>
    </location>
</feature>
<reference evidence="1" key="1">
    <citation type="journal article" date="2014" name="Front. Microbiol.">
        <title>High frequency of phylogenetically diverse reductive dehalogenase-homologous genes in deep subseafloor sedimentary metagenomes.</title>
        <authorList>
            <person name="Kawai M."/>
            <person name="Futagami T."/>
            <person name="Toyoda A."/>
            <person name="Takaki Y."/>
            <person name="Nishi S."/>
            <person name="Hori S."/>
            <person name="Arai W."/>
            <person name="Tsubouchi T."/>
            <person name="Morono Y."/>
            <person name="Uchiyama I."/>
            <person name="Ito T."/>
            <person name="Fujiyama A."/>
            <person name="Inagaki F."/>
            <person name="Takami H."/>
        </authorList>
    </citation>
    <scope>NUCLEOTIDE SEQUENCE</scope>
    <source>
        <strain evidence="1">Expedition CK06-06</strain>
    </source>
</reference>
<proteinExistence type="predicted"/>
<gene>
    <name evidence="1" type="ORF">S01H1_83595</name>
</gene>
<organism evidence="1">
    <name type="scientific">marine sediment metagenome</name>
    <dbReference type="NCBI Taxonomy" id="412755"/>
    <lineage>
        <taxon>unclassified sequences</taxon>
        <taxon>metagenomes</taxon>
        <taxon>ecological metagenomes</taxon>
    </lineage>
</organism>
<accession>X0XTD1</accession>
<comment type="caution">
    <text evidence="1">The sequence shown here is derived from an EMBL/GenBank/DDBJ whole genome shotgun (WGS) entry which is preliminary data.</text>
</comment>
<name>X0XTD1_9ZZZZ</name>
<dbReference type="AlphaFoldDB" id="X0XTD1"/>
<protein>
    <submittedName>
        <fullName evidence="1">Uncharacterized protein</fullName>
    </submittedName>
</protein>
<sequence length="102" mass="10722">MPTATNALIYYEAGQSPVTMVELDDSGDHTIYNSADALWSNRSDYEPDVKPNGLATGGKVTPDTVNNQVDVAALTCYLAGILVDDVVAAPGETIARSTSDTN</sequence>